<name>A0ACB0Z4W6_MELEN</name>
<comment type="caution">
    <text evidence="1">The sequence shown here is derived from an EMBL/GenBank/DDBJ whole genome shotgun (WGS) entry which is preliminary data.</text>
</comment>
<reference evidence="1" key="1">
    <citation type="submission" date="2023-11" db="EMBL/GenBank/DDBJ databases">
        <authorList>
            <person name="Poullet M."/>
        </authorList>
    </citation>
    <scope>NUCLEOTIDE SEQUENCE</scope>
    <source>
        <strain evidence="1">E1834</strain>
    </source>
</reference>
<proteinExistence type="predicted"/>
<evidence type="ECO:0000313" key="2">
    <source>
        <dbReference type="Proteomes" id="UP001497535"/>
    </source>
</evidence>
<evidence type="ECO:0000313" key="1">
    <source>
        <dbReference type="EMBL" id="CAK5073531.1"/>
    </source>
</evidence>
<protein>
    <submittedName>
        <fullName evidence="1">Uncharacterized protein</fullName>
    </submittedName>
</protein>
<sequence length="159" mass="18055">MYKKEKCAAALVDDVNYAFDLNVINSQKPERYVKTHCPEVKIEVDKKRKRIVENNTSHVSKKSKGINKIAHNLNKVTNPRNLDSLYQGNLKEANLSSNHPEINLINPSMITNENKNSESNHVTNIHDNDDFFDGLDDYLERTMGVSIANNHAIRASGKH</sequence>
<accession>A0ACB0Z4W6</accession>
<organism evidence="1 2">
    <name type="scientific">Meloidogyne enterolobii</name>
    <name type="common">Root-knot nematode worm</name>
    <name type="synonym">Meloidogyne mayaguensis</name>
    <dbReference type="NCBI Taxonomy" id="390850"/>
    <lineage>
        <taxon>Eukaryota</taxon>
        <taxon>Metazoa</taxon>
        <taxon>Ecdysozoa</taxon>
        <taxon>Nematoda</taxon>
        <taxon>Chromadorea</taxon>
        <taxon>Rhabditida</taxon>
        <taxon>Tylenchina</taxon>
        <taxon>Tylenchomorpha</taxon>
        <taxon>Tylenchoidea</taxon>
        <taxon>Meloidogynidae</taxon>
        <taxon>Meloidogyninae</taxon>
        <taxon>Meloidogyne</taxon>
    </lineage>
</organism>
<dbReference type="EMBL" id="CAVMJV010000024">
    <property type="protein sequence ID" value="CAK5073531.1"/>
    <property type="molecule type" value="Genomic_DNA"/>
</dbReference>
<keyword evidence="2" id="KW-1185">Reference proteome</keyword>
<gene>
    <name evidence="1" type="ORF">MENTE1834_LOCUS20212</name>
</gene>
<dbReference type="Proteomes" id="UP001497535">
    <property type="component" value="Unassembled WGS sequence"/>
</dbReference>